<dbReference type="InterPro" id="IPR014043">
    <property type="entry name" value="Acyl_transferase_dom"/>
</dbReference>
<dbReference type="SMART" id="SM00822">
    <property type="entry name" value="PKS_KR"/>
    <property type="match status" value="1"/>
</dbReference>
<dbReference type="InterPro" id="IPR036291">
    <property type="entry name" value="NAD(P)-bd_dom_sf"/>
</dbReference>
<feature type="domain" description="Carrier" evidence="9">
    <location>
        <begin position="2323"/>
        <end position="2401"/>
    </location>
</feature>
<dbReference type="InterPro" id="IPR050091">
    <property type="entry name" value="PKS_NRPS_Biosynth_Enz"/>
</dbReference>
<keyword evidence="5" id="KW-0560">Oxidoreductase</keyword>
<evidence type="ECO:0000256" key="5">
    <source>
        <dbReference type="ARBA" id="ARBA00023002"/>
    </source>
</evidence>
<dbReference type="SMART" id="SM00823">
    <property type="entry name" value="PKS_PP"/>
    <property type="match status" value="1"/>
</dbReference>
<evidence type="ECO:0000259" key="9">
    <source>
        <dbReference type="PROSITE" id="PS50075"/>
    </source>
</evidence>
<evidence type="ECO:0000256" key="8">
    <source>
        <dbReference type="PROSITE-ProRule" id="PRU01363"/>
    </source>
</evidence>
<reference evidence="12" key="1">
    <citation type="submission" date="2016-05" db="EMBL/GenBank/DDBJ databases">
        <title>Lichen genome sequencing reveals its rich biosynthetic potential.</title>
        <authorList>
            <person name="Bertrand R.L."/>
            <person name="Abdel-Hameed M."/>
            <person name="Sorensen J.L."/>
        </authorList>
    </citation>
    <scope>NUCLEOTIDE SEQUENCE</scope>
</reference>
<dbReference type="GO" id="GO:0030639">
    <property type="term" value="P:polyketide biosynthetic process"/>
    <property type="evidence" value="ECO:0007669"/>
    <property type="project" value="UniProtKB-ARBA"/>
</dbReference>
<feature type="active site" description="Proton donor; for dehydratase activity" evidence="8">
    <location>
        <position position="1199"/>
    </location>
</feature>
<dbReference type="SUPFAM" id="SSF55048">
    <property type="entry name" value="Probable ACP-binding domain of malonyl-CoA ACP transacylase"/>
    <property type="match status" value="1"/>
</dbReference>
<dbReference type="InterPro" id="IPR014031">
    <property type="entry name" value="Ketoacyl_synth_C"/>
</dbReference>
<feature type="active site" description="Proton acceptor; for dehydratase activity" evidence="8">
    <location>
        <position position="1006"/>
    </location>
</feature>
<dbReference type="InterPro" id="IPR014030">
    <property type="entry name" value="Ketoacyl_synth_N"/>
</dbReference>
<dbReference type="Pfam" id="PF08242">
    <property type="entry name" value="Methyltransf_12"/>
    <property type="match status" value="1"/>
</dbReference>
<dbReference type="PROSITE" id="PS52004">
    <property type="entry name" value="KS3_2"/>
    <property type="match status" value="1"/>
</dbReference>
<sequence length="2410" mass="266145">MAPYLDGDILSERNGATIKDPHMAQVHGNTDKFEPIAIVGLSFEIPQDVASSDAFWKLLMSKGNTATEFPKDRLAISAMYHPDRNRRGQVPVRSGHFIKQDISAFDAPFFSISSSDAAIMDPQQRKLLEHTYKALENAGLPLETVTGSNTSVYIGNFTNDWQQVSFKDSEECGMTTALGTQPYVNANRISWFYNFKGNSANIDTACSSSLVALDFGCRDLRSGETNMSLVGGCNLTFSPDYIHSLSNMNMLSPDGQCYSFDHRATGYGRGEGFGIMVLKRLSDALRDQDTIRAVIRNTGCNQDGFTPASFSMLPTRFIEAHGTGTPIGDPVEATALGMAFRRTRTSQDPLWVGAVKSNIGHLEGCSGIAAVIKSILILEKGIIPPNTNSAQTNPKIDTDFLRIKFPLEPLPWPTKGLRRASVNSFGYAGTNAHTILDDAFHYLQEHRLIGHHMTIQDPPARCFPELPRLHYPSLDFDCSGSDERMPTPKILLFSAHDENGIIRQAAEHASYFAKLMINPDQSKTYLDSLVYTLNCRRTSLTWKSFAVVHALRDLGKLDKLVSTPNKAVAKPSLGFVFTGQGAQWAGMGHELIVFPSFEKSLRVAEQYLTAIGCPWQLREEMFKQGKQSSMDHPDFSQPRCTAIQIALVDLLLDFGIHPTAVAGHSSGEIAAAYSCGAISAKAALKIAYCRGVVAARLVKSVARRGSMLAVGLSQVDIQTYIDEIAVQSSTRGLTIACINSPKNVTVSGDADQIESLKVLLDEKKIFARKLLVDVAYHSPHMQDVSDDYRIMIQNIEKGESHSRFTTMISSVTANKVTETDLLSPEYWISNMVSPVRFSDALSQLTAHSSIRKKIDLSHRKTFSINMLVEIGPSSALQGPIRDILTELRGATNISYSSMLTRKNSGLESTLAAIGNMKCLGYPIDLDNINYPRAEGRNKSMALPNLPEYQFDHSKRYWYESRISDRFRNQQQGKLDLFGKPVPDWNSLEARWRNHLRVSEMPWMEDHVIDGALVYPGAGMIVMAIEAANQMADHTQEIVGFELKDIHFLSSINVPQDPSGLETQLVLHLFPETENSVSKYSEFRLFAYEGNQWHESCRGFIRVEYRTKLGEIDKGKEALEEIHRCREVEAKLSESCRRVMSIRSLYQGLHKSGFKVGPAFQRIEDGASGEHQQAKAVVKLFEWQASEYPQPHVVHPASLDAILQVAIPGYTDGGQKTMLTIIPSSLRHSWISKAGLSHPQSARVKVTAWMTAEDNRGAEFDHSVLDMSDNQVLAQVQGMRLTIIAETTVNDSDDLSQDRLNCYHVVYQPDPDLLSADPESAYYQKTQARLKPIDRYLDSLAHKNRHHRTLEINASVGGTITRLLSSDPKQSNGGRMNAQFSAYHYTDNSAAVIDRARELLHHHPRAIFGRLNIETDPLKQGYEAEAFDVLIAPNSSHLYKDVNLVLNHIHQLLKSGGKLLLYGSVGPNDHSNGLSGSGELGQDILMKNGFSGPSLKVPRAMNKISHDLVVFIKSAIPGGLRLGLEKRIVFVTEPTSSLQAEVSVRIIALLSSRKAVGIEIMSLSEAASMPDKDESVFIVLLEINQSIVCNLPSETYSSLRQFLISARDVLWINSYKSLLLGEPEHAVIAGLARVLRNEYEDYHFTNIMFELQENFTEQQLHRLVQILEQNHLSPGSDQTETEYVEIDGVMSIPRITKSTVLSEELHLKSIPQQSSLKVMEDASPLSLTIGSPGLLDTLLFEEDKTFRKPLGDDEVEIRTEAIGINFKDCLIALGQISGSSFGLECAGVVTRVGREDELVPGDRVLMAGRGSFKTFARALVTATCKIPEGVSFLDAAAIPVQFGTAWAAVHRMARIQEAETILVHAGAGGTGQACIQIARYFGAIVFATVGSPGKRQLLMDEYGIPEEHLFDSRDTSFAKDVNRVTKGRGVDVVINSLVGEGMIASWECIAPYGQFIDISKNDIVSNSNLPMLSFQKNASFIGFDMSTLHDEKPMEVKKDLQTLVDLFANKTFRTPRPLHVYSIADTILDTKTGFVLDETATYVIAGGLGGLGRSIARWMIGHNARNLILLSRFGVSTDVAHAFLEELKGYSVRVEAPPCDIINTQVMQQVLGRLIQDMPPIKGCIQGSMDVLFKKMKFEDWQSGVDCKTIGSWNLHKTLPSGMDFFVLLSSASGIVGLRGQANYNAGNIYEDALARYRVGHGEKAISLDLGAMVDDGTLAENPDLLQRVLTYGALQPITRQRFFGILDHYCNPAMPILKPHEAQVVIGIANGEGSDLDGFDLSRQPMLRQLLQESKGKSASRNRVNEEADNFRGLFSDSASLIKAGEIVVQALIKKLSKSLPALQNGDVDIHKSIQSYGVDSLLSVDLRNWIKKEFRADVAVFETQGASTFSMLGKLVAGRSGLKHAAWTT</sequence>
<feature type="domain" description="Ketosynthase family 3 (KS3)" evidence="10">
    <location>
        <begin position="33"/>
        <end position="438"/>
    </location>
</feature>
<dbReference type="Pfam" id="PF23297">
    <property type="entry name" value="ACP_SdgA_C"/>
    <property type="match status" value="1"/>
</dbReference>
<feature type="domain" description="PKS/mFAS DH" evidence="11">
    <location>
        <begin position="974"/>
        <end position="1289"/>
    </location>
</feature>
<dbReference type="Pfam" id="PF00698">
    <property type="entry name" value="Acyl_transf_1"/>
    <property type="match status" value="1"/>
</dbReference>
<dbReference type="FunFam" id="3.40.50.720:FF:000209">
    <property type="entry name" value="Polyketide synthase Pks12"/>
    <property type="match status" value="1"/>
</dbReference>
<keyword evidence="1" id="KW-0596">Phosphopantetheine</keyword>
<dbReference type="Pfam" id="PF08659">
    <property type="entry name" value="KR"/>
    <property type="match status" value="1"/>
</dbReference>
<dbReference type="SMART" id="SM00826">
    <property type="entry name" value="PKS_DH"/>
    <property type="match status" value="1"/>
</dbReference>
<proteinExistence type="predicted"/>
<dbReference type="PROSITE" id="PS52019">
    <property type="entry name" value="PKS_MFAS_DH"/>
    <property type="match status" value="1"/>
</dbReference>
<dbReference type="SMART" id="SM00827">
    <property type="entry name" value="PKS_AT"/>
    <property type="match status" value="1"/>
</dbReference>
<evidence type="ECO:0000259" key="11">
    <source>
        <dbReference type="PROSITE" id="PS52019"/>
    </source>
</evidence>
<dbReference type="SUPFAM" id="SSF53901">
    <property type="entry name" value="Thiolase-like"/>
    <property type="match status" value="1"/>
</dbReference>
<dbReference type="InterPro" id="IPR006162">
    <property type="entry name" value="Ppantetheine_attach_site"/>
</dbReference>
<dbReference type="PROSITE" id="PS50075">
    <property type="entry name" value="CARRIER"/>
    <property type="match status" value="1"/>
</dbReference>
<gene>
    <name evidence="12" type="primary">r-pks-14</name>
</gene>
<dbReference type="SUPFAM" id="SSF53335">
    <property type="entry name" value="S-adenosyl-L-methionine-dependent methyltransferases"/>
    <property type="match status" value="1"/>
</dbReference>
<dbReference type="SUPFAM" id="SSF50129">
    <property type="entry name" value="GroES-like"/>
    <property type="match status" value="1"/>
</dbReference>
<evidence type="ECO:0000256" key="1">
    <source>
        <dbReference type="ARBA" id="ARBA00022450"/>
    </source>
</evidence>
<dbReference type="InterPro" id="IPR042104">
    <property type="entry name" value="PKS_dehydratase_sf"/>
</dbReference>
<dbReference type="GO" id="GO:0031177">
    <property type="term" value="F:phosphopantetheine binding"/>
    <property type="evidence" value="ECO:0007669"/>
    <property type="project" value="InterPro"/>
</dbReference>
<dbReference type="Gene3D" id="3.10.129.110">
    <property type="entry name" value="Polyketide synthase dehydratase"/>
    <property type="match status" value="1"/>
</dbReference>
<keyword evidence="2" id="KW-0597">Phosphoprotein</keyword>
<dbReference type="PANTHER" id="PTHR43775">
    <property type="entry name" value="FATTY ACID SYNTHASE"/>
    <property type="match status" value="1"/>
</dbReference>
<dbReference type="Gene3D" id="1.10.1200.10">
    <property type="entry name" value="ACP-like"/>
    <property type="match status" value="1"/>
</dbReference>
<evidence type="ECO:0000313" key="13">
    <source>
        <dbReference type="EMBL" id="AUW31266.1"/>
    </source>
</evidence>
<dbReference type="InterPro" id="IPR018201">
    <property type="entry name" value="Ketoacyl_synth_AS"/>
</dbReference>
<dbReference type="EMBL" id="MG777503">
    <property type="protein sequence ID" value="AUW31266.1"/>
    <property type="molecule type" value="Genomic_DNA"/>
</dbReference>
<dbReference type="Pfam" id="PF14765">
    <property type="entry name" value="PS-DH"/>
    <property type="match status" value="1"/>
</dbReference>
<dbReference type="SMART" id="SM00829">
    <property type="entry name" value="PKS_ER"/>
    <property type="match status" value="1"/>
</dbReference>
<dbReference type="InterPro" id="IPR036736">
    <property type="entry name" value="ACP-like_sf"/>
</dbReference>
<dbReference type="InterPro" id="IPR001227">
    <property type="entry name" value="Ac_transferase_dom_sf"/>
</dbReference>
<dbReference type="PROSITE" id="PS00012">
    <property type="entry name" value="PHOSPHOPANTETHEINE"/>
    <property type="match status" value="1"/>
</dbReference>
<protein>
    <submittedName>
        <fullName evidence="12">Putative type I PKS</fullName>
    </submittedName>
</protein>
<dbReference type="CDD" id="cd00833">
    <property type="entry name" value="PKS"/>
    <property type="match status" value="1"/>
</dbReference>
<dbReference type="InterPro" id="IPR020841">
    <property type="entry name" value="PKS_Beta-ketoAc_synthase_dom"/>
</dbReference>
<dbReference type="Pfam" id="PF23114">
    <property type="entry name" value="NAD-bd_HRPKS_sdrA"/>
    <property type="match status" value="1"/>
</dbReference>
<keyword evidence="7" id="KW-0012">Acyltransferase</keyword>
<organism evidence="12">
    <name type="scientific">Cladonia uncialis subsp. uncialis</name>
    <dbReference type="NCBI Taxonomy" id="180999"/>
    <lineage>
        <taxon>Eukaryota</taxon>
        <taxon>Fungi</taxon>
        <taxon>Dikarya</taxon>
        <taxon>Ascomycota</taxon>
        <taxon>Pezizomycotina</taxon>
        <taxon>Lecanoromycetes</taxon>
        <taxon>OSLEUM clade</taxon>
        <taxon>Lecanoromycetidae</taxon>
        <taxon>Lecanorales</taxon>
        <taxon>Lecanorineae</taxon>
        <taxon>Cladoniaceae</taxon>
        <taxon>Cladonia</taxon>
    </lineage>
</organism>
<dbReference type="InterPro" id="IPR016039">
    <property type="entry name" value="Thiolase-like"/>
</dbReference>
<evidence type="ECO:0000256" key="6">
    <source>
        <dbReference type="ARBA" id="ARBA00023268"/>
    </source>
</evidence>
<dbReference type="InterPro" id="IPR049552">
    <property type="entry name" value="PKS_DH_N"/>
</dbReference>
<dbReference type="InterPro" id="IPR016035">
    <property type="entry name" value="Acyl_Trfase/lysoPLipase"/>
</dbReference>
<dbReference type="Pfam" id="PF08240">
    <property type="entry name" value="ADH_N"/>
    <property type="match status" value="1"/>
</dbReference>
<evidence type="ECO:0000256" key="4">
    <source>
        <dbReference type="ARBA" id="ARBA00022857"/>
    </source>
</evidence>
<dbReference type="InterPro" id="IPR013217">
    <property type="entry name" value="Methyltransf_12"/>
</dbReference>
<dbReference type="InterPro" id="IPR029063">
    <property type="entry name" value="SAM-dependent_MTases_sf"/>
</dbReference>
<dbReference type="GO" id="GO:0004312">
    <property type="term" value="F:fatty acid synthase activity"/>
    <property type="evidence" value="ECO:0007669"/>
    <property type="project" value="TreeGrafter"/>
</dbReference>
<dbReference type="PANTHER" id="PTHR43775:SF29">
    <property type="entry name" value="ASPERFURANONE POLYKETIDE SYNTHASE AFOG-RELATED"/>
    <property type="match status" value="1"/>
</dbReference>
<accession>A0A1Z1C4P3</accession>
<dbReference type="InterPro" id="IPR011032">
    <property type="entry name" value="GroES-like_sf"/>
</dbReference>
<dbReference type="InterPro" id="IPR013149">
    <property type="entry name" value="ADH-like_C"/>
</dbReference>
<dbReference type="Pfam" id="PF00107">
    <property type="entry name" value="ADH_zinc_N"/>
    <property type="match status" value="1"/>
</dbReference>
<dbReference type="InterPro" id="IPR056501">
    <property type="entry name" value="NAD-bd_HRPKS_sdrA"/>
</dbReference>
<dbReference type="InterPro" id="IPR020843">
    <property type="entry name" value="ER"/>
</dbReference>
<evidence type="ECO:0000313" key="12">
    <source>
        <dbReference type="EMBL" id="ANM86555.1"/>
    </source>
</evidence>
<dbReference type="InterPro" id="IPR049551">
    <property type="entry name" value="PKS_DH_C"/>
</dbReference>
<keyword evidence="6" id="KW-0511">Multifunctional enzyme</keyword>
<dbReference type="Gene3D" id="3.40.47.10">
    <property type="match status" value="1"/>
</dbReference>
<dbReference type="Gene3D" id="3.90.180.10">
    <property type="entry name" value="Medium-chain alcohol dehydrogenases, catalytic domain"/>
    <property type="match status" value="1"/>
</dbReference>
<feature type="region of interest" description="N-terminal hotdog fold" evidence="8">
    <location>
        <begin position="974"/>
        <end position="1107"/>
    </location>
</feature>
<evidence type="ECO:0000259" key="10">
    <source>
        <dbReference type="PROSITE" id="PS52004"/>
    </source>
</evidence>
<dbReference type="InterPro" id="IPR049900">
    <property type="entry name" value="PKS_mFAS_DH"/>
</dbReference>
<dbReference type="InterPro" id="IPR009081">
    <property type="entry name" value="PP-bd_ACP"/>
</dbReference>
<reference evidence="13" key="2">
    <citation type="submission" date="2017-12" db="EMBL/GenBank/DDBJ databases">
        <title>Genome Sequencing Reveals a Rich Biosynthetic Potential.</title>
        <authorList>
            <person name="Bertrand R.L."/>
            <person name="Abdel-Hameed M.E."/>
            <person name="Sorensen J.L."/>
        </authorList>
    </citation>
    <scope>NUCLEOTIDE SEQUENCE</scope>
</reference>
<evidence type="ECO:0000256" key="3">
    <source>
        <dbReference type="ARBA" id="ARBA00022679"/>
    </source>
</evidence>
<dbReference type="SUPFAM" id="SSF47336">
    <property type="entry name" value="ACP-like"/>
    <property type="match status" value="1"/>
</dbReference>
<dbReference type="InterPro" id="IPR016036">
    <property type="entry name" value="Malonyl_transacylase_ACP-bd"/>
</dbReference>
<feature type="region of interest" description="C-terminal hotdog fold" evidence="8">
    <location>
        <begin position="1136"/>
        <end position="1289"/>
    </location>
</feature>
<dbReference type="InterPro" id="IPR020806">
    <property type="entry name" value="PKS_PP-bd"/>
</dbReference>
<dbReference type="Pfam" id="PF02801">
    <property type="entry name" value="Ketoacyl-synt_C"/>
    <property type="match status" value="1"/>
</dbReference>
<dbReference type="InterPro" id="IPR057326">
    <property type="entry name" value="KR_dom"/>
</dbReference>
<dbReference type="CDD" id="cd05195">
    <property type="entry name" value="enoyl_red"/>
    <property type="match status" value="1"/>
</dbReference>
<name>A0A1Z1C4P3_CLAUC</name>
<dbReference type="InterPro" id="IPR020807">
    <property type="entry name" value="PKS_DH"/>
</dbReference>
<evidence type="ECO:0000256" key="7">
    <source>
        <dbReference type="ARBA" id="ARBA00023315"/>
    </source>
</evidence>
<dbReference type="GO" id="GO:0016491">
    <property type="term" value="F:oxidoreductase activity"/>
    <property type="evidence" value="ECO:0007669"/>
    <property type="project" value="UniProtKB-KW"/>
</dbReference>
<dbReference type="EMBL" id="KX264274">
    <property type="protein sequence ID" value="ANM86555.1"/>
    <property type="molecule type" value="Genomic_DNA"/>
</dbReference>
<dbReference type="SMART" id="SM00825">
    <property type="entry name" value="PKS_KS"/>
    <property type="match status" value="1"/>
</dbReference>
<dbReference type="Pfam" id="PF00109">
    <property type="entry name" value="ketoacyl-synt"/>
    <property type="match status" value="1"/>
</dbReference>
<dbReference type="InterPro" id="IPR013968">
    <property type="entry name" value="PKS_KR"/>
</dbReference>
<dbReference type="SUPFAM" id="SSF51735">
    <property type="entry name" value="NAD(P)-binding Rossmann-fold domains"/>
    <property type="match status" value="2"/>
</dbReference>
<dbReference type="GO" id="GO:0004315">
    <property type="term" value="F:3-oxoacyl-[acyl-carrier-protein] synthase activity"/>
    <property type="evidence" value="ECO:0007669"/>
    <property type="project" value="InterPro"/>
</dbReference>
<dbReference type="Gene3D" id="3.40.50.720">
    <property type="entry name" value="NAD(P)-binding Rossmann-like Domain"/>
    <property type="match status" value="2"/>
</dbReference>
<dbReference type="GO" id="GO:1901336">
    <property type="term" value="P:lactone biosynthetic process"/>
    <property type="evidence" value="ECO:0007669"/>
    <property type="project" value="UniProtKB-ARBA"/>
</dbReference>
<dbReference type="Gene3D" id="3.40.366.10">
    <property type="entry name" value="Malonyl-Coenzyme A Acyl Carrier Protein, domain 2"/>
    <property type="match status" value="1"/>
</dbReference>
<dbReference type="PROSITE" id="PS00606">
    <property type="entry name" value="KS3_1"/>
    <property type="match status" value="1"/>
</dbReference>
<dbReference type="Gene3D" id="3.40.50.150">
    <property type="entry name" value="Vaccinia Virus protein VP39"/>
    <property type="match status" value="1"/>
</dbReference>
<evidence type="ECO:0000256" key="2">
    <source>
        <dbReference type="ARBA" id="ARBA00022553"/>
    </source>
</evidence>
<keyword evidence="4" id="KW-0521">NADP</keyword>
<dbReference type="SUPFAM" id="SSF52151">
    <property type="entry name" value="FabD/lysophospholipase-like"/>
    <property type="match status" value="1"/>
</dbReference>
<keyword evidence="3" id="KW-0808">Transferase</keyword>
<dbReference type="InterPro" id="IPR013154">
    <property type="entry name" value="ADH-like_N"/>
</dbReference>
<dbReference type="Pfam" id="PF21089">
    <property type="entry name" value="PKS_DH_N"/>
    <property type="match status" value="1"/>
</dbReference>
<dbReference type="GO" id="GO:0006633">
    <property type="term" value="P:fatty acid biosynthetic process"/>
    <property type="evidence" value="ECO:0007669"/>
    <property type="project" value="InterPro"/>
</dbReference>